<evidence type="ECO:0000313" key="3">
    <source>
        <dbReference type="Proteomes" id="UP000426424"/>
    </source>
</evidence>
<gene>
    <name evidence="2" type="ORF">E6P07_02355</name>
</gene>
<reference evidence="2 3" key="1">
    <citation type="submission" date="2019-12" db="EMBL/GenBank/DDBJ databases">
        <title>The complete genome of the thermophilic, anoxygenic phototrophic gammaproteobacterium Thermochromatium tepidum.</title>
        <authorList>
            <person name="Sattley W.M."/>
            <person name="Swingley W.D."/>
            <person name="Burchell B.M."/>
            <person name="Gurbani S.A."/>
            <person name="Kujawa C.M."/>
            <person name="Nuccio D.A."/>
            <person name="Schladweiler J."/>
            <person name="Shaffer K.N."/>
            <person name="Stokes L.M."/>
            <person name="Touchman J.W."/>
            <person name="Blankenship R.E."/>
            <person name="Madigan M.T."/>
        </authorList>
    </citation>
    <scope>NUCLEOTIDE SEQUENCE [LARGE SCALE GENOMIC DNA]</scope>
    <source>
        <strain evidence="2 3">ATCC 43061</strain>
    </source>
</reference>
<protein>
    <submittedName>
        <fullName evidence="2">Hemerythrin domain-containing protein</fullName>
    </submittedName>
</protein>
<dbReference type="AlphaFoldDB" id="A0A6I6DYW8"/>
<name>A0A6I6DYW8_THETI</name>
<dbReference type="PANTHER" id="PTHR39966:SF1">
    <property type="entry name" value="HEMERYTHRIN-LIKE DOMAIN-CONTAINING PROTEIN"/>
    <property type="match status" value="1"/>
</dbReference>
<dbReference type="Pfam" id="PF01814">
    <property type="entry name" value="Hemerythrin"/>
    <property type="match status" value="1"/>
</dbReference>
<dbReference type="PANTHER" id="PTHR39966">
    <property type="entry name" value="BLL2471 PROTEIN-RELATED"/>
    <property type="match status" value="1"/>
</dbReference>
<organism evidence="2 3">
    <name type="scientific">Thermochromatium tepidum ATCC 43061</name>
    <dbReference type="NCBI Taxonomy" id="316276"/>
    <lineage>
        <taxon>Bacteria</taxon>
        <taxon>Pseudomonadati</taxon>
        <taxon>Pseudomonadota</taxon>
        <taxon>Gammaproteobacteria</taxon>
        <taxon>Chromatiales</taxon>
        <taxon>Chromatiaceae</taxon>
        <taxon>Thermochromatium</taxon>
    </lineage>
</organism>
<dbReference type="EMBL" id="CP039268">
    <property type="protein sequence ID" value="QGU31925.1"/>
    <property type="molecule type" value="Genomic_DNA"/>
</dbReference>
<proteinExistence type="predicted"/>
<dbReference type="GO" id="GO:0005886">
    <property type="term" value="C:plasma membrane"/>
    <property type="evidence" value="ECO:0007669"/>
    <property type="project" value="TreeGrafter"/>
</dbReference>
<sequence length="182" mass="21149">MHAIMTRLGQDHARLRRVLDLLESLLDRFHEGDEPDYALIDALIEYMDCYADIVHHPTEDLIFRRLIDKGVEPSEVFGIPMRQHPGLSRLTKDFRQSLRMILSEEVLLREDVEAAGRALIGNQRGHLIQEEREALPLALKYLTEADWIEIELAAPTLDPVFGAPDPRHFRVLYRQLIEQVRH</sequence>
<dbReference type="InterPro" id="IPR012312">
    <property type="entry name" value="Hemerythrin-like"/>
</dbReference>
<evidence type="ECO:0000313" key="2">
    <source>
        <dbReference type="EMBL" id="QGU31925.1"/>
    </source>
</evidence>
<keyword evidence="3" id="KW-1185">Reference proteome</keyword>
<dbReference type="Proteomes" id="UP000426424">
    <property type="component" value="Chromosome"/>
</dbReference>
<dbReference type="RefSeq" id="WP_153974124.1">
    <property type="nucleotide sequence ID" value="NZ_CP039268.1"/>
</dbReference>
<dbReference type="KEGG" id="ttp:E6P07_02355"/>
<dbReference type="OrthoDB" id="7349010at2"/>
<evidence type="ECO:0000259" key="1">
    <source>
        <dbReference type="Pfam" id="PF01814"/>
    </source>
</evidence>
<feature type="domain" description="Hemerythrin-like" evidence="1">
    <location>
        <begin position="7"/>
        <end position="138"/>
    </location>
</feature>
<dbReference type="Gene3D" id="1.20.120.520">
    <property type="entry name" value="nmb1532 protein domain like"/>
    <property type="match status" value="1"/>
</dbReference>
<accession>A0A6I6DYW8</accession>